<keyword evidence="3" id="KW-1185">Reference proteome</keyword>
<comment type="caution">
    <text evidence="2">The sequence shown here is derived from an EMBL/GenBank/DDBJ whole genome shotgun (WGS) entry which is preliminary data.</text>
</comment>
<dbReference type="InterPro" id="IPR036736">
    <property type="entry name" value="ACP-like_sf"/>
</dbReference>
<gene>
    <name evidence="2" type="ORF">GC106_66680</name>
</gene>
<sequence length="424" mass="46603">MRRHITDVWPVYVPGARCEARTSKEKPLQAPDWQAAARHPWDTTLSGLRADALDCLQTTVALVADHAHGPGTHLALGCRWRFPEADANGAARIQMPVQDRFAEAMRLLGLRAERIEASDGPAVRDQLAGGQPLYVIADAFLLPWLPYAGHAHMSHSFLIEPFGERFLVVDAYHNDTQWGPARPGAWTLSPTAVDQVIAGDVTTMDVRPATGPLWLDRSKVLADNATLARAAKPATDAYTERLRERLAEPGVIDDVVLDIWLLSRERSLHAAWLADHPAARQVSARAEAWQRLSTQSYLVARRMRRGGRPNPVLIDDLARLLHEDMALAIELAEPSTVDDAVDAVVLAELCATLGLDEAVVRATDTLRSLPGFDSFRLVDAIDRIEQRLDTALPDDLAVDDLRDVAGLCRLFRSAKHQAKAVSTG</sequence>
<feature type="domain" description="Carrier" evidence="1">
    <location>
        <begin position="339"/>
        <end position="415"/>
    </location>
</feature>
<dbReference type="Proteomes" id="UP000763557">
    <property type="component" value="Unassembled WGS sequence"/>
</dbReference>
<name>A0ABX2FDG1_9PSEU</name>
<dbReference type="EMBL" id="JAAATY010000027">
    <property type="protein sequence ID" value="NRN69411.1"/>
    <property type="molecule type" value="Genomic_DNA"/>
</dbReference>
<evidence type="ECO:0000313" key="3">
    <source>
        <dbReference type="Proteomes" id="UP000763557"/>
    </source>
</evidence>
<evidence type="ECO:0000259" key="1">
    <source>
        <dbReference type="PROSITE" id="PS50075"/>
    </source>
</evidence>
<dbReference type="SUPFAM" id="SSF47336">
    <property type="entry name" value="ACP-like"/>
    <property type="match status" value="1"/>
</dbReference>
<proteinExistence type="predicted"/>
<dbReference type="Gene3D" id="1.10.1200.10">
    <property type="entry name" value="ACP-like"/>
    <property type="match status" value="1"/>
</dbReference>
<organism evidence="2 3">
    <name type="scientific">Kibdelosporangium persicum</name>
    <dbReference type="NCBI Taxonomy" id="2698649"/>
    <lineage>
        <taxon>Bacteria</taxon>
        <taxon>Bacillati</taxon>
        <taxon>Actinomycetota</taxon>
        <taxon>Actinomycetes</taxon>
        <taxon>Pseudonocardiales</taxon>
        <taxon>Pseudonocardiaceae</taxon>
        <taxon>Kibdelosporangium</taxon>
    </lineage>
</organism>
<protein>
    <submittedName>
        <fullName evidence="2">Phosphopantetheine-binding</fullName>
    </submittedName>
</protein>
<dbReference type="InterPro" id="IPR009081">
    <property type="entry name" value="PP-bd_ACP"/>
</dbReference>
<reference evidence="2 3" key="1">
    <citation type="submission" date="2020-01" db="EMBL/GenBank/DDBJ databases">
        <title>Kibdelosporangium persica a novel Actinomycetes from a hot desert in Iran.</title>
        <authorList>
            <person name="Safaei N."/>
            <person name="Zaburannyi N."/>
            <person name="Mueller R."/>
            <person name="Wink J."/>
        </authorList>
    </citation>
    <scope>NUCLEOTIDE SEQUENCE [LARGE SCALE GENOMIC DNA]</scope>
    <source>
        <strain evidence="2 3">4NS15</strain>
    </source>
</reference>
<dbReference type="Pfam" id="PF00550">
    <property type="entry name" value="PP-binding"/>
    <property type="match status" value="1"/>
</dbReference>
<accession>A0ABX2FDG1</accession>
<evidence type="ECO:0000313" key="2">
    <source>
        <dbReference type="EMBL" id="NRN69411.1"/>
    </source>
</evidence>
<dbReference type="PROSITE" id="PS50075">
    <property type="entry name" value="CARRIER"/>
    <property type="match status" value="1"/>
</dbReference>